<evidence type="ECO:0000256" key="2">
    <source>
        <dbReference type="ARBA" id="ARBA00010377"/>
    </source>
</evidence>
<evidence type="ECO:0000256" key="6">
    <source>
        <dbReference type="ARBA" id="ARBA00022547"/>
    </source>
</evidence>
<dbReference type="Proteomes" id="UP000008363">
    <property type="component" value="Unassembled WGS sequence"/>
</dbReference>
<comment type="similarity">
    <text evidence="2">In the C-terminal section; belongs to the ATPase delta chain family.</text>
</comment>
<dbReference type="eggNOG" id="COG0711">
    <property type="taxonomic scope" value="Bacteria"/>
</dbReference>
<comment type="subunit">
    <text evidence="16">F-type ATPases have 2 components, F(1) - the catalytic core - and F(0) - the membrane proton channel. F(1) has five subunits: alpha(3), beta(3), gamma(1), delta(1), epsilon(1). F(0) has three main subunits: a(1), b(2) and c(10-14). The alpha and beta chains form an alternating ring which encloses part of the gamma chain. F(1) is attached to F(0) by a central stalk formed by the gamma and epsilon chains, while a peripheral stalk is formed by the delta and b chains.</text>
</comment>
<evidence type="ECO:0000256" key="3">
    <source>
        <dbReference type="ARBA" id="ARBA00010811"/>
    </source>
</evidence>
<keyword evidence="13 17" id="KW-0066">ATP synthesis</keyword>
<dbReference type="STRING" id="1108045.GORHZ_025_00200"/>
<organism evidence="19 20">
    <name type="scientific">Gordonia rhizosphera NBRC 16068</name>
    <dbReference type="NCBI Taxonomy" id="1108045"/>
    <lineage>
        <taxon>Bacteria</taxon>
        <taxon>Bacillati</taxon>
        <taxon>Actinomycetota</taxon>
        <taxon>Actinomycetes</taxon>
        <taxon>Mycobacteriales</taxon>
        <taxon>Gordoniaceae</taxon>
        <taxon>Gordonia</taxon>
    </lineage>
</organism>
<evidence type="ECO:0000256" key="11">
    <source>
        <dbReference type="ARBA" id="ARBA00023136"/>
    </source>
</evidence>
<evidence type="ECO:0000256" key="14">
    <source>
        <dbReference type="ARBA" id="ARBA00024925"/>
    </source>
</evidence>
<evidence type="ECO:0000256" key="10">
    <source>
        <dbReference type="ARBA" id="ARBA00023065"/>
    </source>
</evidence>
<keyword evidence="5 17" id="KW-1003">Cell membrane</keyword>
<sequence length="448" mass="48506">MDLFIGQLIGFAVIAFLFWRFVLPPLKRAVVNQQDVIGRQITDSAAAKSRVVDAQAAHDRALAQARSEAEELHNGALQDAKGITEDIAAQADAEVQRIHAHGAAQGELARSNMVRQLRSELGLSAVDGAGDLVRSHLTDPDARSRSIDRVIDELEAMSVDSSQSVPGNVELLGLHSMRAGSRESARQTAKVFDEAAAGLDGPTLTNAADELVNVLEFLHRQPVLRKKMSEVSEGPAAKENLVRRLFEGKVSPLVLTVLISASNGRWSSTADYITGLRRQAAMIVLTAAERDGSIERVEDELFRVGRVLDANPELASLLSDHTRDADRRVEMLRSLVGDQVHPHTWYLLSHQIRLLHGQPSEVAVDRLAQLAAARRGEVVAHVVSPTGLTDAQKARLSTVLGTIYGRTISVQTEIDPQILGGLRIGVGDELIEADVATRLAKAAESLPR</sequence>
<evidence type="ECO:0000256" key="12">
    <source>
        <dbReference type="ARBA" id="ARBA00023268"/>
    </source>
</evidence>
<dbReference type="Pfam" id="PF00430">
    <property type="entry name" value="ATP-synt_B"/>
    <property type="match status" value="1"/>
</dbReference>
<dbReference type="InterPro" id="IPR000711">
    <property type="entry name" value="ATPase_OSCP/dsu"/>
</dbReference>
<keyword evidence="8 17" id="KW-0375">Hydrogen ion transport</keyword>
<evidence type="ECO:0000256" key="16">
    <source>
        <dbReference type="ARBA" id="ARBA00025830"/>
    </source>
</evidence>
<dbReference type="NCBIfam" id="NF009961">
    <property type="entry name" value="PRK13428.1"/>
    <property type="match status" value="1"/>
</dbReference>
<dbReference type="GO" id="GO:0045259">
    <property type="term" value="C:proton-transporting ATP synthase complex"/>
    <property type="evidence" value="ECO:0007669"/>
    <property type="project" value="UniProtKB-KW"/>
</dbReference>
<dbReference type="PANTHER" id="PTHR11910">
    <property type="entry name" value="ATP SYNTHASE DELTA CHAIN"/>
    <property type="match status" value="1"/>
</dbReference>
<accession>K6VNJ5</accession>
<evidence type="ECO:0000256" key="5">
    <source>
        <dbReference type="ARBA" id="ARBA00022475"/>
    </source>
</evidence>
<evidence type="ECO:0000256" key="17">
    <source>
        <dbReference type="HAMAP-Rule" id="MF_01416"/>
    </source>
</evidence>
<comment type="function">
    <text evidence="15 17">F(1)F(0) ATP synthase produces ATP from ADP in the presence of a proton or sodium gradient. F-type ATPases consist of two structural domains, F(1) containing the extramembraneous catalytic core and F(0) containing the membrane proton channel, linked together by a central stalk and a peripheral stalk. During catalysis, ATP synthesis in the catalytic domain of F(1) is coupled via a rotary mechanism of the central stalk subunits to proton translocation.</text>
</comment>
<keyword evidence="12" id="KW-0511">Multifunctional enzyme</keyword>
<feature type="transmembrane region" description="Helical" evidence="18">
    <location>
        <begin position="6"/>
        <end position="23"/>
    </location>
</feature>
<comment type="function">
    <text evidence="17">This protein is part of the stalk that links CF(0) to CF(1). It either transmits conformational changes from CF(0) to CF(1) or is implicated in proton conduction.</text>
</comment>
<keyword evidence="9 18" id="KW-1133">Transmembrane helix</keyword>
<dbReference type="SUPFAM" id="SSF81573">
    <property type="entry name" value="F1F0 ATP synthase subunit B, membrane domain"/>
    <property type="match status" value="1"/>
</dbReference>
<proteinExistence type="inferred from homology"/>
<dbReference type="eggNOG" id="COG0712">
    <property type="taxonomic scope" value="Bacteria"/>
</dbReference>
<comment type="similarity">
    <text evidence="17">Belongs to the ATPase delta chain family.</text>
</comment>
<evidence type="ECO:0000256" key="13">
    <source>
        <dbReference type="ARBA" id="ARBA00023310"/>
    </source>
</evidence>
<evidence type="ECO:0000256" key="1">
    <source>
        <dbReference type="ARBA" id="ARBA00004162"/>
    </source>
</evidence>
<evidence type="ECO:0000256" key="15">
    <source>
        <dbReference type="ARBA" id="ARBA00025198"/>
    </source>
</evidence>
<dbReference type="AlphaFoldDB" id="K6VNJ5"/>
<dbReference type="GO" id="GO:0046933">
    <property type="term" value="F:proton-transporting ATP synthase activity, rotational mechanism"/>
    <property type="evidence" value="ECO:0007669"/>
    <property type="project" value="UniProtKB-UniRule"/>
</dbReference>
<dbReference type="EMBL" id="BAHC01000025">
    <property type="protein sequence ID" value="GAB88480.1"/>
    <property type="molecule type" value="Genomic_DNA"/>
</dbReference>
<comment type="caution">
    <text evidence="19">The sequence shown here is derived from an EMBL/GenBank/DDBJ whole genome shotgun (WGS) entry which is preliminary data.</text>
</comment>
<dbReference type="SUPFAM" id="SSF47928">
    <property type="entry name" value="N-terminal domain of the delta subunit of the F1F0-ATP synthase"/>
    <property type="match status" value="1"/>
</dbReference>
<evidence type="ECO:0000313" key="19">
    <source>
        <dbReference type="EMBL" id="GAB88480.1"/>
    </source>
</evidence>
<keyword evidence="6" id="KW-0138">CF(0)</keyword>
<dbReference type="CDD" id="cd06503">
    <property type="entry name" value="ATP-synt_Fo_b"/>
    <property type="match status" value="1"/>
</dbReference>
<dbReference type="RefSeq" id="WP_006329895.1">
    <property type="nucleotide sequence ID" value="NZ_BAHC01000025.1"/>
</dbReference>
<keyword evidence="7 18" id="KW-0812">Transmembrane</keyword>
<reference evidence="19 20" key="1">
    <citation type="submission" date="2012-08" db="EMBL/GenBank/DDBJ databases">
        <title>Whole genome shotgun sequence of Gordonia rhizosphera NBRC 16068.</title>
        <authorList>
            <person name="Takarada H."/>
            <person name="Isaki S."/>
            <person name="Hosoyama A."/>
            <person name="Tsuchikane K."/>
            <person name="Katsumata H."/>
            <person name="Baba S."/>
            <person name="Ohji S."/>
            <person name="Yamazaki S."/>
            <person name="Fujita N."/>
        </authorList>
    </citation>
    <scope>NUCLEOTIDE SEQUENCE [LARGE SCALE GENOMIC DNA]</scope>
    <source>
        <strain evidence="19 20">NBRC 16068</strain>
    </source>
</reference>
<keyword evidence="20" id="KW-1185">Reference proteome</keyword>
<name>K6VNJ5_9ACTN</name>
<evidence type="ECO:0000313" key="20">
    <source>
        <dbReference type="Proteomes" id="UP000008363"/>
    </source>
</evidence>
<keyword evidence="10 17" id="KW-0406">Ion transport</keyword>
<comment type="similarity">
    <text evidence="3">In the N-terminal section; belongs to the ATPase B chain family.</text>
</comment>
<dbReference type="HAMAP" id="MF_01416">
    <property type="entry name" value="ATP_synth_delta_bact"/>
    <property type="match status" value="1"/>
</dbReference>
<dbReference type="Pfam" id="PF00213">
    <property type="entry name" value="OSCP"/>
    <property type="match status" value="1"/>
</dbReference>
<keyword evidence="4 17" id="KW-0813">Transport</keyword>
<dbReference type="GO" id="GO:0005886">
    <property type="term" value="C:plasma membrane"/>
    <property type="evidence" value="ECO:0007669"/>
    <property type="project" value="UniProtKB-SubCell"/>
</dbReference>
<dbReference type="OrthoDB" id="5242917at2"/>
<keyword evidence="17" id="KW-0139">CF(1)</keyword>
<dbReference type="NCBIfam" id="NF009967">
    <property type="entry name" value="PRK13430.1"/>
    <property type="match status" value="1"/>
</dbReference>
<evidence type="ECO:0000256" key="8">
    <source>
        <dbReference type="ARBA" id="ARBA00022781"/>
    </source>
</evidence>
<evidence type="ECO:0000256" key="7">
    <source>
        <dbReference type="ARBA" id="ARBA00022692"/>
    </source>
</evidence>
<evidence type="ECO:0000256" key="18">
    <source>
        <dbReference type="SAM" id="Phobius"/>
    </source>
</evidence>
<protein>
    <recommendedName>
        <fullName evidence="17">ATP synthase subunit delta</fullName>
    </recommendedName>
    <alternativeName>
        <fullName evidence="17">ATP synthase F(1) sector subunit delta</fullName>
    </alternativeName>
    <alternativeName>
        <fullName evidence="17">F-type ATPase subunit delta</fullName>
        <shortName evidence="17">F-ATPase subunit delta</shortName>
    </alternativeName>
</protein>
<dbReference type="InterPro" id="IPR002146">
    <property type="entry name" value="ATP_synth_b/b'su_bac/chlpt"/>
</dbReference>
<keyword evidence="11 17" id="KW-0472">Membrane</keyword>
<comment type="subcellular location">
    <subcellularLocation>
        <location evidence="17">Cell membrane</location>
        <topology evidence="17">Peripheral membrane protein</topology>
    </subcellularLocation>
    <subcellularLocation>
        <location evidence="1">Cell membrane</location>
        <topology evidence="1">Single-pass membrane protein</topology>
    </subcellularLocation>
</comment>
<gene>
    <name evidence="17 19" type="primary">atpH</name>
    <name evidence="19" type="ORF">GORHZ_025_00200</name>
</gene>
<comment type="function">
    <text evidence="14">This fusion protein includes a component of the F(0) channel (subunit b) and of the F(1) subunit (subunit delta). Two copies of subunit b and one of delta together form the peripheral 'stator' stalk which links F(1) to F(0).</text>
</comment>
<dbReference type="InterPro" id="IPR028987">
    <property type="entry name" value="ATP_synth_B-like_membr_sf"/>
</dbReference>
<dbReference type="InterPro" id="IPR026015">
    <property type="entry name" value="ATP_synth_OSCP/delta_N_sf"/>
</dbReference>
<evidence type="ECO:0000256" key="9">
    <source>
        <dbReference type="ARBA" id="ARBA00022989"/>
    </source>
</evidence>
<evidence type="ECO:0000256" key="4">
    <source>
        <dbReference type="ARBA" id="ARBA00022448"/>
    </source>
</evidence>